<reference evidence="3 4" key="1">
    <citation type="submission" date="2019-12" db="EMBL/GenBank/DDBJ databases">
        <title>Genomic-based taxomic classification of the family Erythrobacteraceae.</title>
        <authorList>
            <person name="Xu L."/>
        </authorList>
    </citation>
    <scope>NUCLEOTIDE SEQUENCE [LARGE SCALE GENOMIC DNA]</scope>
    <source>
        <strain evidence="3 4">100921-2</strain>
    </source>
</reference>
<name>A0A6I4TEY2_9SPHN</name>
<dbReference type="RefSeq" id="WP_160611943.1">
    <property type="nucleotide sequence ID" value="NZ_WTZA01000002.1"/>
</dbReference>
<feature type="domain" description="DUF4440" evidence="2">
    <location>
        <begin position="34"/>
        <end position="142"/>
    </location>
</feature>
<dbReference type="InterPro" id="IPR027843">
    <property type="entry name" value="DUF4440"/>
</dbReference>
<evidence type="ECO:0000313" key="3">
    <source>
        <dbReference type="EMBL" id="MXO76129.1"/>
    </source>
</evidence>
<comment type="caution">
    <text evidence="3">The sequence shown here is derived from an EMBL/GenBank/DDBJ whole genome shotgun (WGS) entry which is preliminary data.</text>
</comment>
<evidence type="ECO:0000313" key="4">
    <source>
        <dbReference type="Proteomes" id="UP000439522"/>
    </source>
</evidence>
<evidence type="ECO:0000259" key="2">
    <source>
        <dbReference type="Pfam" id="PF14534"/>
    </source>
</evidence>
<protein>
    <submittedName>
        <fullName evidence="3">DUF4440 domain-containing protein</fullName>
    </submittedName>
</protein>
<dbReference type="SUPFAM" id="SSF54427">
    <property type="entry name" value="NTF2-like"/>
    <property type="match status" value="1"/>
</dbReference>
<dbReference type="Pfam" id="PF14534">
    <property type="entry name" value="DUF4440"/>
    <property type="match status" value="1"/>
</dbReference>
<proteinExistence type="predicted"/>
<keyword evidence="1" id="KW-0732">Signal</keyword>
<dbReference type="EMBL" id="WTZA01000002">
    <property type="protein sequence ID" value="MXO76129.1"/>
    <property type="molecule type" value="Genomic_DNA"/>
</dbReference>
<sequence>MKPLHIALAAVLVSAGAAHAQPINPAQDRQAVETVLARYKSAIERLDAGGTEMLFTADSRIFETGGVEGTYANYLSHHLGPELGHFKSFKFYDYKVDVRFEGPIALATETYRYRIEPKTGEPAERLGVATSVLKKVGGSWKILSMHNSARRPKGS</sequence>
<gene>
    <name evidence="3" type="ORF">GRI40_12990</name>
</gene>
<accession>A0A6I4TEY2</accession>
<feature type="signal peptide" evidence="1">
    <location>
        <begin position="1"/>
        <end position="20"/>
    </location>
</feature>
<keyword evidence="4" id="KW-1185">Reference proteome</keyword>
<dbReference type="Gene3D" id="3.10.450.50">
    <property type="match status" value="1"/>
</dbReference>
<evidence type="ECO:0000256" key="1">
    <source>
        <dbReference type="SAM" id="SignalP"/>
    </source>
</evidence>
<dbReference type="Proteomes" id="UP000439522">
    <property type="component" value="Unassembled WGS sequence"/>
</dbReference>
<dbReference type="InterPro" id="IPR032710">
    <property type="entry name" value="NTF2-like_dom_sf"/>
</dbReference>
<organism evidence="3 4">
    <name type="scientific">Tsuneonella aeria</name>
    <dbReference type="NCBI Taxonomy" id="1837929"/>
    <lineage>
        <taxon>Bacteria</taxon>
        <taxon>Pseudomonadati</taxon>
        <taxon>Pseudomonadota</taxon>
        <taxon>Alphaproteobacteria</taxon>
        <taxon>Sphingomonadales</taxon>
        <taxon>Erythrobacteraceae</taxon>
        <taxon>Tsuneonella</taxon>
    </lineage>
</organism>
<dbReference type="OrthoDB" id="7204227at2"/>
<dbReference type="AlphaFoldDB" id="A0A6I4TEY2"/>
<feature type="chain" id="PRO_5026287104" evidence="1">
    <location>
        <begin position="21"/>
        <end position="155"/>
    </location>
</feature>